<reference evidence="8" key="1">
    <citation type="submission" date="2025-08" db="UniProtKB">
        <authorList>
            <consortium name="RefSeq"/>
        </authorList>
    </citation>
    <scope>IDENTIFICATION</scope>
    <source>
        <tissue evidence="8">Total insect</tissue>
    </source>
</reference>
<keyword evidence="2 5" id="KW-0812">Transmembrane</keyword>
<dbReference type="InterPro" id="IPR002645">
    <property type="entry name" value="STAS_dom"/>
</dbReference>
<dbReference type="InParanoid" id="A0A6P8YU17"/>
<dbReference type="InterPro" id="IPR001902">
    <property type="entry name" value="SLC26A/SulP_fam"/>
</dbReference>
<dbReference type="Gene3D" id="3.30.750.24">
    <property type="entry name" value="STAS domain"/>
    <property type="match status" value="1"/>
</dbReference>
<feature type="transmembrane region" description="Helical" evidence="5">
    <location>
        <begin position="220"/>
        <end position="243"/>
    </location>
</feature>
<name>A0A6P8YU17_THRPL</name>
<protein>
    <submittedName>
        <fullName evidence="8">Solute carrier family 26 member 10-like</fullName>
    </submittedName>
</protein>
<feature type="domain" description="STAS" evidence="6">
    <location>
        <begin position="453"/>
        <end position="513"/>
    </location>
</feature>
<evidence type="ECO:0000256" key="1">
    <source>
        <dbReference type="ARBA" id="ARBA00004141"/>
    </source>
</evidence>
<evidence type="ECO:0000259" key="6">
    <source>
        <dbReference type="PROSITE" id="PS50801"/>
    </source>
</evidence>
<evidence type="ECO:0000256" key="4">
    <source>
        <dbReference type="ARBA" id="ARBA00023136"/>
    </source>
</evidence>
<dbReference type="InterPro" id="IPR036513">
    <property type="entry name" value="STAS_dom_sf"/>
</dbReference>
<feature type="transmembrane region" description="Helical" evidence="5">
    <location>
        <begin position="263"/>
        <end position="291"/>
    </location>
</feature>
<organism evidence="8">
    <name type="scientific">Thrips palmi</name>
    <name type="common">Melon thrips</name>
    <dbReference type="NCBI Taxonomy" id="161013"/>
    <lineage>
        <taxon>Eukaryota</taxon>
        <taxon>Metazoa</taxon>
        <taxon>Ecdysozoa</taxon>
        <taxon>Arthropoda</taxon>
        <taxon>Hexapoda</taxon>
        <taxon>Insecta</taxon>
        <taxon>Pterygota</taxon>
        <taxon>Neoptera</taxon>
        <taxon>Paraneoptera</taxon>
        <taxon>Thysanoptera</taxon>
        <taxon>Terebrantia</taxon>
        <taxon>Thripoidea</taxon>
        <taxon>Thripidae</taxon>
        <taxon>Thrips</taxon>
    </lineage>
</organism>
<evidence type="ECO:0000256" key="2">
    <source>
        <dbReference type="ARBA" id="ARBA00022692"/>
    </source>
</evidence>
<keyword evidence="7" id="KW-1185">Reference proteome</keyword>
<feature type="transmembrane region" description="Helical" evidence="5">
    <location>
        <begin position="404"/>
        <end position="429"/>
    </location>
</feature>
<accession>A0A6P8YU17</accession>
<dbReference type="Proteomes" id="UP000515158">
    <property type="component" value="Unplaced"/>
</dbReference>
<dbReference type="PROSITE" id="PS50801">
    <property type="entry name" value="STAS"/>
    <property type="match status" value="1"/>
</dbReference>
<gene>
    <name evidence="8" type="primary">LOC117643048</name>
</gene>
<dbReference type="RefSeq" id="XP_034237577.1">
    <property type="nucleotide sequence ID" value="XM_034381686.1"/>
</dbReference>
<dbReference type="KEGG" id="tpal:117643048"/>
<evidence type="ECO:0000256" key="5">
    <source>
        <dbReference type="SAM" id="Phobius"/>
    </source>
</evidence>
<evidence type="ECO:0000256" key="3">
    <source>
        <dbReference type="ARBA" id="ARBA00022989"/>
    </source>
</evidence>
<keyword evidence="4 5" id="KW-0472">Membrane</keyword>
<feature type="transmembrane region" description="Helical" evidence="5">
    <location>
        <begin position="188"/>
        <end position="208"/>
    </location>
</feature>
<feature type="transmembrane region" description="Helical" evidence="5">
    <location>
        <begin position="342"/>
        <end position="360"/>
    </location>
</feature>
<dbReference type="InterPro" id="IPR011547">
    <property type="entry name" value="SLC26A/SulP_dom"/>
</dbReference>
<dbReference type="AlphaFoldDB" id="A0A6P8YU17"/>
<evidence type="ECO:0000313" key="8">
    <source>
        <dbReference type="RefSeq" id="XP_034237577.1"/>
    </source>
</evidence>
<dbReference type="PANTHER" id="PTHR11814">
    <property type="entry name" value="SULFATE TRANSPORTER"/>
    <property type="match status" value="1"/>
</dbReference>
<dbReference type="GeneID" id="117643048"/>
<feature type="transmembrane region" description="Helical" evidence="5">
    <location>
        <begin position="303"/>
        <end position="322"/>
    </location>
</feature>
<proteinExistence type="predicted"/>
<feature type="transmembrane region" description="Helical" evidence="5">
    <location>
        <begin position="367"/>
        <end position="384"/>
    </location>
</feature>
<keyword evidence="3 5" id="KW-1133">Transmembrane helix</keyword>
<feature type="transmembrane region" description="Helical" evidence="5">
    <location>
        <begin position="107"/>
        <end position="129"/>
    </location>
</feature>
<dbReference type="GO" id="GO:0016020">
    <property type="term" value="C:membrane"/>
    <property type="evidence" value="ECO:0007669"/>
    <property type="project" value="UniProtKB-SubCell"/>
</dbReference>
<dbReference type="Pfam" id="PF00916">
    <property type="entry name" value="Sulfate_transp"/>
    <property type="match status" value="1"/>
</dbReference>
<sequence>MVAFEANSVPVAGVGPPGPPGLPALASRLELRVQRPVFQQEDINRTFGYGKQPKEGGGRRWSAAAAKRAVLARVPALGWLSAYDWRGDLPGDLVAGATVAVMHVPQVASAVSFMVGCYMLVMSFFRLGALSNLLSDPLVSGFSAGAAFHAFTSQLKDVLGVKLPRRRGAFNVPLAYYDLALAVPRTNLSALAVSAVALAVLAVNNEVIKPWASKRCSLPIPIELVVVVAASLVGAHTDLFAGLRSIGPIPTGIQVPKLPPLELLPLVALDALTVAVVAYVIAMSLALLFASRERYEVDANQELAALGAASLFGSLFSCIPVTASPSRSSLQLSVGGRTQLASIVSCAGLLVVLLWAGPFFEPMPRCVLASIILVALKPMLVQWGDVVKFWRLSRVDGALWLLTFLVAVLVDLDMALAAGGASSVVILLLQSATPYTCTLQPLPGTDIYVDTRRYANTVALKGVQILQFCGVLNFASQGHLKAAVRRLVPASDSTTLHVVLDVAAVTRIDPSDD</sequence>
<evidence type="ECO:0000313" key="7">
    <source>
        <dbReference type="Proteomes" id="UP000515158"/>
    </source>
</evidence>
<dbReference type="GO" id="GO:0055085">
    <property type="term" value="P:transmembrane transport"/>
    <property type="evidence" value="ECO:0007669"/>
    <property type="project" value="InterPro"/>
</dbReference>
<dbReference type="OrthoDB" id="288203at2759"/>
<comment type="subcellular location">
    <subcellularLocation>
        <location evidence="1">Membrane</location>
        <topology evidence="1">Multi-pass membrane protein</topology>
    </subcellularLocation>
</comment>